<evidence type="ECO:0000256" key="3">
    <source>
        <dbReference type="ARBA" id="ARBA00022553"/>
    </source>
</evidence>
<dbReference type="Gene3D" id="3.30.565.10">
    <property type="entry name" value="Histidine kinase-like ATPase, C-terminal domain"/>
    <property type="match status" value="1"/>
</dbReference>
<dbReference type="Gene3D" id="3.30.450.40">
    <property type="match status" value="1"/>
</dbReference>
<dbReference type="EMBL" id="PDEQ01000005">
    <property type="protein sequence ID" value="PEN13206.1"/>
    <property type="molecule type" value="Genomic_DNA"/>
</dbReference>
<dbReference type="Gene3D" id="3.30.450.20">
    <property type="entry name" value="PAS domain"/>
    <property type="match status" value="3"/>
</dbReference>
<protein>
    <recommendedName>
        <fullName evidence="2">histidine kinase</fullName>
        <ecNumber evidence="2">2.7.13.3</ecNumber>
    </recommendedName>
</protein>
<dbReference type="SUPFAM" id="SSF47384">
    <property type="entry name" value="Homodimeric domain of signal transducing histidine kinase"/>
    <property type="match status" value="1"/>
</dbReference>
<organism evidence="11 12">
    <name type="scientific">Longibacter salinarum</name>
    <dbReference type="NCBI Taxonomy" id="1850348"/>
    <lineage>
        <taxon>Bacteria</taxon>
        <taxon>Pseudomonadati</taxon>
        <taxon>Rhodothermota</taxon>
        <taxon>Rhodothermia</taxon>
        <taxon>Rhodothermales</taxon>
        <taxon>Salisaetaceae</taxon>
        <taxon>Longibacter</taxon>
    </lineage>
</organism>
<dbReference type="InterPro" id="IPR029016">
    <property type="entry name" value="GAF-like_dom_sf"/>
</dbReference>
<dbReference type="InterPro" id="IPR005467">
    <property type="entry name" value="His_kinase_dom"/>
</dbReference>
<feature type="domain" description="PAS" evidence="9">
    <location>
        <begin position="347"/>
        <end position="418"/>
    </location>
</feature>
<evidence type="ECO:0000313" key="12">
    <source>
        <dbReference type="Proteomes" id="UP000220102"/>
    </source>
</evidence>
<dbReference type="GO" id="GO:0000155">
    <property type="term" value="F:phosphorelay sensor kinase activity"/>
    <property type="evidence" value="ECO:0007669"/>
    <property type="project" value="InterPro"/>
</dbReference>
<dbReference type="SUPFAM" id="SSF55874">
    <property type="entry name" value="ATPase domain of HSP90 chaperone/DNA topoisomerase II/histidine kinase"/>
    <property type="match status" value="1"/>
</dbReference>
<dbReference type="FunFam" id="3.30.565.10:FF:000010">
    <property type="entry name" value="Sensor histidine kinase RcsC"/>
    <property type="match status" value="1"/>
</dbReference>
<sequence>MTNISTITDAVGCGLVIVTQEDTVASMNPRARQHLRIQPADEEALDESGSILDMHIVRPATSSVFNSPVPITPWDGRQPANVELAADPAERAPSANLREMIHRARSSGQRVTEIGHLSWAAPGDSDSDQPHTSPPLAISAAPADNHVVITLQRTQAAAPTQTRSNDSFSQDVTLADRHLDILEMIAQGASLSTIAGEIVHLVQSIAPSLTGIVLRHDPDSGTLRHAASPSISPNRTAPLETGVAIESCTLCHSAVATRSRVHHDLGDASTLQSISSTWQPLLDEVDAATGWSLPIMKSDTDVLGALIVLSQNSRSSFPLSRRHVDLVTHLLRITLERDRRREALRLKNEQFRQLTESMQEVFVLRTTDQILYVSPSFEDVWGCPPDFLYEDANAYEDDIHPDDLPRVRASYNVIVEEQRPIDIRYRMTRRSDGETRWVSASFHPVQSSDHDPRFAGIIRDVTEAHENKLQLEQSEETYRDLIDHASDAIYVQDASGRFLDLSRGAIEMYGYSREEMIGQTPAFVSAPGRNDLDLLDERFNRALNGEPQRFEFWGERADGSVFPKEVRLQRATYFGQPVVVAFALDITDRKAAEEALRNSEERYRLVIQNMKEVVMLHDVDGETLWASPSVEDVFGLTPAEAKNQNIFDIIHPSDLGKVESLYEELAAGTFQGPITYRVQHADGHYIWLETLVQAGYDENGLVTRIQSSSRDVSDRVQRQRELRRAKREAEDADRLKSAMLANMSHEIRTPLTSVIGFAEILRHEVAPEHRRFTELIYDGSRRLMQTLDSVLQLSKLEAGLVNLDASPINLKTEIQETVDLLRPQAERNGVDLRVDLESDSPVRGDWDQGAMHRILNNLIGNAIKFTDEGGAVTVLVRTSDQTVRLMVRDTGIGIDASFLPHIFEPFKQETGGLRRRYDGSGLGLAIVQRLVEMMDGTIDVDSEKGAGTTFTIALPLSDNTGS</sequence>
<dbReference type="RefSeq" id="WP_098075799.1">
    <property type="nucleotide sequence ID" value="NZ_PDEQ01000005.1"/>
</dbReference>
<dbReference type="InterPro" id="IPR035965">
    <property type="entry name" value="PAS-like_dom_sf"/>
</dbReference>
<evidence type="ECO:0000259" key="10">
    <source>
        <dbReference type="PROSITE" id="PS50113"/>
    </source>
</evidence>
<dbReference type="Proteomes" id="UP000220102">
    <property type="component" value="Unassembled WGS sequence"/>
</dbReference>
<dbReference type="CDD" id="cd00082">
    <property type="entry name" value="HisKA"/>
    <property type="match status" value="1"/>
</dbReference>
<dbReference type="PRINTS" id="PR00344">
    <property type="entry name" value="BCTRLSENSOR"/>
</dbReference>
<evidence type="ECO:0000259" key="8">
    <source>
        <dbReference type="PROSITE" id="PS50109"/>
    </source>
</evidence>
<accession>A0A2A8CX32</accession>
<dbReference type="PROSITE" id="PS50109">
    <property type="entry name" value="HIS_KIN"/>
    <property type="match status" value="1"/>
</dbReference>
<evidence type="ECO:0000256" key="4">
    <source>
        <dbReference type="ARBA" id="ARBA00022679"/>
    </source>
</evidence>
<dbReference type="SMART" id="SM00387">
    <property type="entry name" value="HATPase_c"/>
    <property type="match status" value="1"/>
</dbReference>
<dbReference type="SUPFAM" id="SSF55785">
    <property type="entry name" value="PYP-like sensor domain (PAS domain)"/>
    <property type="match status" value="3"/>
</dbReference>
<dbReference type="SMART" id="SM00091">
    <property type="entry name" value="PAS"/>
    <property type="match status" value="4"/>
</dbReference>
<keyword evidence="5" id="KW-0418">Kinase</keyword>
<dbReference type="InterPro" id="IPR004358">
    <property type="entry name" value="Sig_transdc_His_kin-like_C"/>
</dbReference>
<dbReference type="OrthoDB" id="9811889at2"/>
<dbReference type="EC" id="2.7.13.3" evidence="2"/>
<feature type="domain" description="PAS" evidence="9">
    <location>
        <begin position="474"/>
        <end position="546"/>
    </location>
</feature>
<dbReference type="InterPro" id="IPR000014">
    <property type="entry name" value="PAS"/>
</dbReference>
<dbReference type="InterPro" id="IPR036097">
    <property type="entry name" value="HisK_dim/P_sf"/>
</dbReference>
<dbReference type="SMART" id="SM00086">
    <property type="entry name" value="PAC"/>
    <property type="match status" value="3"/>
</dbReference>
<evidence type="ECO:0000256" key="1">
    <source>
        <dbReference type="ARBA" id="ARBA00000085"/>
    </source>
</evidence>
<dbReference type="PANTHER" id="PTHR43047">
    <property type="entry name" value="TWO-COMPONENT HISTIDINE PROTEIN KINASE"/>
    <property type="match status" value="1"/>
</dbReference>
<feature type="domain" description="PAS" evidence="9">
    <location>
        <begin position="599"/>
        <end position="669"/>
    </location>
</feature>
<dbReference type="SMART" id="SM00388">
    <property type="entry name" value="HisKA"/>
    <property type="match status" value="1"/>
</dbReference>
<dbReference type="NCBIfam" id="TIGR00229">
    <property type="entry name" value="sensory_box"/>
    <property type="match status" value="3"/>
</dbReference>
<dbReference type="PROSITE" id="PS50112">
    <property type="entry name" value="PAS"/>
    <property type="match status" value="3"/>
</dbReference>
<comment type="catalytic activity">
    <reaction evidence="1">
        <text>ATP + protein L-histidine = ADP + protein N-phospho-L-histidine.</text>
        <dbReference type="EC" id="2.7.13.3"/>
    </reaction>
</comment>
<dbReference type="PROSITE" id="PS50113">
    <property type="entry name" value="PAC"/>
    <property type="match status" value="2"/>
</dbReference>
<dbReference type="CDD" id="cd00130">
    <property type="entry name" value="PAS"/>
    <property type="match status" value="3"/>
</dbReference>
<gene>
    <name evidence="11" type="ORF">CRI94_11230</name>
</gene>
<dbReference type="InterPro" id="IPR036890">
    <property type="entry name" value="HATPase_C_sf"/>
</dbReference>
<dbReference type="Pfam" id="PF00512">
    <property type="entry name" value="HisKA"/>
    <property type="match status" value="1"/>
</dbReference>
<dbReference type="CDD" id="cd16922">
    <property type="entry name" value="HATPase_EvgS-ArcB-TorS-like"/>
    <property type="match status" value="1"/>
</dbReference>
<feature type="coiled-coil region" evidence="6">
    <location>
        <begin position="715"/>
        <end position="742"/>
    </location>
</feature>
<dbReference type="PANTHER" id="PTHR43047:SF64">
    <property type="entry name" value="HISTIDINE KINASE CONTAINING CHEY-HOMOLOGOUS RECEIVER DOMAIN AND PAS DOMAIN-RELATED"/>
    <property type="match status" value="1"/>
</dbReference>
<proteinExistence type="predicted"/>
<keyword evidence="4" id="KW-0808">Transferase</keyword>
<keyword evidence="6" id="KW-0175">Coiled coil</keyword>
<evidence type="ECO:0000256" key="2">
    <source>
        <dbReference type="ARBA" id="ARBA00012438"/>
    </source>
</evidence>
<keyword evidence="12" id="KW-1185">Reference proteome</keyword>
<evidence type="ECO:0000313" key="11">
    <source>
        <dbReference type="EMBL" id="PEN13206.1"/>
    </source>
</evidence>
<name>A0A2A8CX32_9BACT</name>
<evidence type="ECO:0000256" key="7">
    <source>
        <dbReference type="SAM" id="MobiDB-lite"/>
    </source>
</evidence>
<dbReference type="InterPro" id="IPR000700">
    <property type="entry name" value="PAS-assoc_C"/>
</dbReference>
<dbReference type="InterPro" id="IPR013655">
    <property type="entry name" value="PAS_fold_3"/>
</dbReference>
<dbReference type="InterPro" id="IPR001610">
    <property type="entry name" value="PAC"/>
</dbReference>
<dbReference type="InterPro" id="IPR003594">
    <property type="entry name" value="HATPase_dom"/>
</dbReference>
<feature type="domain" description="Histidine kinase" evidence="8">
    <location>
        <begin position="742"/>
        <end position="958"/>
    </location>
</feature>
<evidence type="ECO:0000256" key="6">
    <source>
        <dbReference type="SAM" id="Coils"/>
    </source>
</evidence>
<dbReference type="Pfam" id="PF08447">
    <property type="entry name" value="PAS_3"/>
    <property type="match status" value="2"/>
</dbReference>
<dbReference type="Pfam" id="PF13426">
    <property type="entry name" value="PAS_9"/>
    <property type="match status" value="1"/>
</dbReference>
<reference evidence="11 12" key="1">
    <citation type="submission" date="2017-10" db="EMBL/GenBank/DDBJ databases">
        <title>Draft genome of Longibacter Salinarum.</title>
        <authorList>
            <person name="Goh K.M."/>
            <person name="Shamsir M.S."/>
            <person name="Lim S.W."/>
        </authorList>
    </citation>
    <scope>NUCLEOTIDE SEQUENCE [LARGE SCALE GENOMIC DNA]</scope>
    <source>
        <strain evidence="11 12">KCTC 52045</strain>
    </source>
</reference>
<evidence type="ECO:0000256" key="5">
    <source>
        <dbReference type="ARBA" id="ARBA00022777"/>
    </source>
</evidence>
<keyword evidence="3" id="KW-0597">Phosphoprotein</keyword>
<comment type="caution">
    <text evidence="11">The sequence shown here is derived from an EMBL/GenBank/DDBJ whole genome shotgun (WGS) entry which is preliminary data.</text>
</comment>
<evidence type="ECO:0000259" key="9">
    <source>
        <dbReference type="PROSITE" id="PS50112"/>
    </source>
</evidence>
<dbReference type="InterPro" id="IPR003661">
    <property type="entry name" value="HisK_dim/P_dom"/>
</dbReference>
<dbReference type="Gene3D" id="1.10.287.130">
    <property type="match status" value="1"/>
</dbReference>
<dbReference type="SUPFAM" id="SSF55781">
    <property type="entry name" value="GAF domain-like"/>
    <property type="match status" value="1"/>
</dbReference>
<dbReference type="AlphaFoldDB" id="A0A2A8CX32"/>
<feature type="region of interest" description="Disordered" evidence="7">
    <location>
        <begin position="119"/>
        <end position="138"/>
    </location>
</feature>
<feature type="domain" description="PAC" evidence="10">
    <location>
        <begin position="421"/>
        <end position="473"/>
    </location>
</feature>
<dbReference type="Pfam" id="PF02518">
    <property type="entry name" value="HATPase_c"/>
    <property type="match status" value="1"/>
</dbReference>
<feature type="domain" description="PAC" evidence="10">
    <location>
        <begin position="672"/>
        <end position="724"/>
    </location>
</feature>